<comment type="catalytic activity">
    <reaction evidence="2">
        <text>a monoacylglycerol + H2O = glycerol + a fatty acid + H(+)</text>
        <dbReference type="Rhea" id="RHEA:15245"/>
        <dbReference type="ChEBI" id="CHEBI:15377"/>
        <dbReference type="ChEBI" id="CHEBI:15378"/>
        <dbReference type="ChEBI" id="CHEBI:17408"/>
        <dbReference type="ChEBI" id="CHEBI:17754"/>
        <dbReference type="ChEBI" id="CHEBI:28868"/>
    </reaction>
</comment>
<dbReference type="Proteomes" id="UP001213623">
    <property type="component" value="Chromosome 5"/>
</dbReference>
<proteinExistence type="predicted"/>
<sequence length="397" mass="43406">MAVNVTGAPLEVLCKRQATKSQQAAIAHLAKSDPSGAAKKIHEIKNVSDYKNSWSSQDIISGNADAEQVPWAPSGVQFQASPDVNLVNGDSFSEVPSSFYMFTTKYLSVSDSDGNSATQPYYINTDLKNVKRAVLVWPGYYRDSWNYINMVGNAFNVAKKMYGVSEGSVAIAAPFVLNQDDNASGAVQSDWVYFKNNDWCVSGVSHGPSGVSVSSFSAMDTLVEELAEQYPSIEKFVIVGHSLGGQAALRYALLTNSRHSDKMSFWVGNPGTYTYLNSDRPLSHDGCDNYDTFPSGLGSKIPSYASAGKDELIKTFLTRNVRLAHGLNDNGVSSEECDTMAQGRNRLERSAYYVQHLTQVNEGSFPESFSLEYVAGVSHQNYPMFAATESLTYIFTD</sequence>
<dbReference type="InterPro" id="IPR029058">
    <property type="entry name" value="AB_hydrolase_fold"/>
</dbReference>
<dbReference type="SUPFAM" id="SSF53474">
    <property type="entry name" value="alpha/beta-Hydrolases"/>
    <property type="match status" value="1"/>
</dbReference>
<accession>A0AAF0EK37</accession>
<evidence type="ECO:0000256" key="2">
    <source>
        <dbReference type="ARBA" id="ARBA00048461"/>
    </source>
</evidence>
<dbReference type="PANTHER" id="PTHR35560:SF3">
    <property type="entry name" value="PEPTIDASE S9 PROLYL OLIGOPEPTIDASE CATALYTIC DOMAIN-CONTAINING PROTEIN"/>
    <property type="match status" value="1"/>
</dbReference>
<dbReference type="AlphaFoldDB" id="A0AAF0EK37"/>
<dbReference type="EMBL" id="CP119896">
    <property type="protein sequence ID" value="WFD27807.1"/>
    <property type="molecule type" value="Genomic_DNA"/>
</dbReference>
<evidence type="ECO:0000313" key="4">
    <source>
        <dbReference type="Proteomes" id="UP001213623"/>
    </source>
</evidence>
<reference evidence="3" key="1">
    <citation type="submission" date="2023-03" db="EMBL/GenBank/DDBJ databases">
        <title>Mating type loci evolution in Malassezia.</title>
        <authorList>
            <person name="Coelho M.A."/>
        </authorList>
    </citation>
    <scope>NUCLEOTIDE SEQUENCE</scope>
    <source>
        <strain evidence="3">CBS 9557</strain>
    </source>
</reference>
<evidence type="ECO:0000313" key="3">
    <source>
        <dbReference type="EMBL" id="WFD27807.1"/>
    </source>
</evidence>
<keyword evidence="4" id="KW-1185">Reference proteome</keyword>
<dbReference type="Gene3D" id="3.40.50.1820">
    <property type="entry name" value="alpha/beta hydrolase"/>
    <property type="match status" value="1"/>
</dbReference>
<name>A0AAF0EK37_9BASI</name>
<comment type="catalytic activity">
    <reaction evidence="1">
        <text>a diacylglycerol + H2O = a monoacylglycerol + a fatty acid + H(+)</text>
        <dbReference type="Rhea" id="RHEA:32731"/>
        <dbReference type="ChEBI" id="CHEBI:15377"/>
        <dbReference type="ChEBI" id="CHEBI:15378"/>
        <dbReference type="ChEBI" id="CHEBI:17408"/>
        <dbReference type="ChEBI" id="CHEBI:18035"/>
        <dbReference type="ChEBI" id="CHEBI:28868"/>
    </reaction>
</comment>
<evidence type="ECO:0000256" key="1">
    <source>
        <dbReference type="ARBA" id="ARBA00047591"/>
    </source>
</evidence>
<dbReference type="PANTHER" id="PTHR35560">
    <property type="entry name" value="BLL0132 PROTEIN"/>
    <property type="match status" value="1"/>
</dbReference>
<organism evidence="3 4">
    <name type="scientific">Malassezia nana</name>
    <dbReference type="NCBI Taxonomy" id="180528"/>
    <lineage>
        <taxon>Eukaryota</taxon>
        <taxon>Fungi</taxon>
        <taxon>Dikarya</taxon>
        <taxon>Basidiomycota</taxon>
        <taxon>Ustilaginomycotina</taxon>
        <taxon>Malasseziomycetes</taxon>
        <taxon>Malasseziales</taxon>
        <taxon>Malasseziaceae</taxon>
        <taxon>Malassezia</taxon>
    </lineage>
</organism>
<protein>
    <submittedName>
        <fullName evidence="3">Uncharacterized protein</fullName>
    </submittedName>
</protein>
<gene>
    <name evidence="3" type="ORF">MNAN1_002812</name>
</gene>